<evidence type="ECO:0000313" key="2">
    <source>
        <dbReference type="Proteomes" id="UP001454036"/>
    </source>
</evidence>
<dbReference type="Proteomes" id="UP001454036">
    <property type="component" value="Unassembled WGS sequence"/>
</dbReference>
<keyword evidence="2" id="KW-1185">Reference proteome</keyword>
<dbReference type="EMBL" id="BAABME010003376">
    <property type="protein sequence ID" value="GAA0158555.1"/>
    <property type="molecule type" value="Genomic_DNA"/>
</dbReference>
<proteinExistence type="predicted"/>
<reference evidence="1 2" key="1">
    <citation type="submission" date="2024-01" db="EMBL/GenBank/DDBJ databases">
        <title>The complete chloroplast genome sequence of Lithospermum erythrorhizon: insights into the phylogenetic relationship among Boraginaceae species and the maternal lineages of purple gromwells.</title>
        <authorList>
            <person name="Okada T."/>
            <person name="Watanabe K."/>
        </authorList>
    </citation>
    <scope>NUCLEOTIDE SEQUENCE [LARGE SCALE GENOMIC DNA]</scope>
</reference>
<accession>A0AAV3Q7E3</accession>
<sequence>MEHSIVSFIVITLTSLCLREVRLRIILEVAEALTYLHSSTSFLVYHSLIEISNQAIYFWMKSIERKWQTSEHQSILELIKPILPP</sequence>
<comment type="caution">
    <text evidence="1">The sequence shown here is derived from an EMBL/GenBank/DDBJ whole genome shotgun (WGS) entry which is preliminary data.</text>
</comment>
<protein>
    <submittedName>
        <fullName evidence="1">Uncharacterized protein</fullName>
    </submittedName>
</protein>
<name>A0AAV3Q7E3_LITER</name>
<evidence type="ECO:0000313" key="1">
    <source>
        <dbReference type="EMBL" id="GAA0158555.1"/>
    </source>
</evidence>
<organism evidence="1 2">
    <name type="scientific">Lithospermum erythrorhizon</name>
    <name type="common">Purple gromwell</name>
    <name type="synonym">Lithospermum officinale var. erythrorhizon</name>
    <dbReference type="NCBI Taxonomy" id="34254"/>
    <lineage>
        <taxon>Eukaryota</taxon>
        <taxon>Viridiplantae</taxon>
        <taxon>Streptophyta</taxon>
        <taxon>Embryophyta</taxon>
        <taxon>Tracheophyta</taxon>
        <taxon>Spermatophyta</taxon>
        <taxon>Magnoliopsida</taxon>
        <taxon>eudicotyledons</taxon>
        <taxon>Gunneridae</taxon>
        <taxon>Pentapetalae</taxon>
        <taxon>asterids</taxon>
        <taxon>lamiids</taxon>
        <taxon>Boraginales</taxon>
        <taxon>Boraginaceae</taxon>
        <taxon>Boraginoideae</taxon>
        <taxon>Lithospermeae</taxon>
        <taxon>Lithospermum</taxon>
    </lineage>
</organism>
<gene>
    <name evidence="1" type="ORF">LIER_15547</name>
</gene>
<dbReference type="AlphaFoldDB" id="A0AAV3Q7E3"/>